<feature type="transmembrane region" description="Helical" evidence="1">
    <location>
        <begin position="59"/>
        <end position="79"/>
    </location>
</feature>
<evidence type="ECO:0000313" key="2">
    <source>
        <dbReference type="EMBL" id="APC47554.1"/>
    </source>
</evidence>
<keyword evidence="1" id="KW-0472">Membrane</keyword>
<gene>
    <name evidence="2" type="ORF">BME96_04945</name>
</gene>
<dbReference type="Proteomes" id="UP000182945">
    <property type="component" value="Chromosome"/>
</dbReference>
<reference evidence="2 3" key="1">
    <citation type="submission" date="2016-11" db="EMBL/GenBank/DDBJ databases">
        <title>Complete genome sequencing of Virgibacillus halodenitrificans PDB-F2.</title>
        <authorList>
            <person name="Sun Z."/>
            <person name="Zhou Y."/>
            <person name="Li H."/>
        </authorList>
    </citation>
    <scope>NUCLEOTIDE SEQUENCE [LARGE SCALE GENOMIC DNA]</scope>
    <source>
        <strain evidence="2 3">PDB-F2</strain>
    </source>
</reference>
<sequence length="84" mass="9599">MDRKKWAIASFIVIMLTVFINFFGYDLFHIPSREGIIIVVILTAIAFILALIGKGIWRTLTFIVIVILIATSLFSFWFVGQSLF</sequence>
<accession>A0AAC9IYP3</accession>
<keyword evidence="1" id="KW-1133">Transmembrane helix</keyword>
<name>A0AAC9IYP3_VIRHA</name>
<organism evidence="2 3">
    <name type="scientific">Virgibacillus halodenitrificans</name>
    <name type="common">Bacillus halodenitrificans</name>
    <dbReference type="NCBI Taxonomy" id="1482"/>
    <lineage>
        <taxon>Bacteria</taxon>
        <taxon>Bacillati</taxon>
        <taxon>Bacillota</taxon>
        <taxon>Bacilli</taxon>
        <taxon>Bacillales</taxon>
        <taxon>Bacillaceae</taxon>
        <taxon>Virgibacillus</taxon>
    </lineage>
</organism>
<feature type="transmembrane region" description="Helical" evidence="1">
    <location>
        <begin position="35"/>
        <end position="53"/>
    </location>
</feature>
<dbReference type="EMBL" id="CP017962">
    <property type="protein sequence ID" value="APC47554.1"/>
    <property type="molecule type" value="Genomic_DNA"/>
</dbReference>
<protein>
    <submittedName>
        <fullName evidence="2">Uncharacterized protein</fullName>
    </submittedName>
</protein>
<dbReference type="KEGG" id="vhl:BME96_04945"/>
<proteinExistence type="predicted"/>
<dbReference type="AlphaFoldDB" id="A0AAC9IYP3"/>
<dbReference type="GeneID" id="71513732"/>
<evidence type="ECO:0000256" key="1">
    <source>
        <dbReference type="SAM" id="Phobius"/>
    </source>
</evidence>
<evidence type="ECO:0000313" key="3">
    <source>
        <dbReference type="Proteomes" id="UP000182945"/>
    </source>
</evidence>
<feature type="transmembrane region" description="Helical" evidence="1">
    <location>
        <begin position="6"/>
        <end position="28"/>
    </location>
</feature>
<keyword evidence="1" id="KW-0812">Transmembrane</keyword>
<dbReference type="RefSeq" id="WP_019376545.1">
    <property type="nucleotide sequence ID" value="NZ_CP017962.1"/>
</dbReference>